<evidence type="ECO:0000259" key="2">
    <source>
        <dbReference type="Pfam" id="PF26632"/>
    </source>
</evidence>
<gene>
    <name evidence="3" type="ORF">DFH07DRAFT_777369</name>
</gene>
<dbReference type="Proteomes" id="UP001215280">
    <property type="component" value="Unassembled WGS sequence"/>
</dbReference>
<dbReference type="AlphaFoldDB" id="A0AAD7IHS6"/>
<evidence type="ECO:0000313" key="3">
    <source>
        <dbReference type="EMBL" id="KAJ7743454.1"/>
    </source>
</evidence>
<evidence type="ECO:0000313" key="4">
    <source>
        <dbReference type="Proteomes" id="UP001215280"/>
    </source>
</evidence>
<comment type="caution">
    <text evidence="3">The sequence shown here is derived from an EMBL/GenBank/DDBJ whole genome shotgun (WGS) entry which is preliminary data.</text>
</comment>
<feature type="compositionally biased region" description="Basic residues" evidence="1">
    <location>
        <begin position="398"/>
        <end position="412"/>
    </location>
</feature>
<dbReference type="EMBL" id="JARJLG010000112">
    <property type="protein sequence ID" value="KAJ7743454.1"/>
    <property type="molecule type" value="Genomic_DNA"/>
</dbReference>
<keyword evidence="4" id="KW-1185">Reference proteome</keyword>
<accession>A0AAD7IHS6</accession>
<sequence length="885" mass="96745">MFGRASTSLLALSADAATRRRGYLYGLPMVIEDNPQSSEGSLNILLWVRSKGRGPRSASAVLQQVSDCVVLFERGMKTRFKSPSSSISLPEHKPICGAVGIPKLIKTLMANPDLLMPLGGCFILAFDLINRARCSEPLVARLDVAVEPSDIFNCAEIFLGLGEGTLGSGSKKAGKGKNYDGMLQVNAFTPITNPKRITDSHRMVWQRERARADAAGFHDNEVVLMDIFHADGQMSMTIPMQISAGLKELVAEWITDGFAKPTDADPTGKTTRDPCTIDTCTQYLFFDDSRLSLIIFHVRRILNAYIRADKKNKMLLRAQMRPADIQVIRDAATDPETVPAIMLLTKIAREPIYQPMYQVFVDDRKAATGVAPSIPHEFSYAQNAPPPRPGWAESCPRQARRRRWAMGRRARRGSPAGTGSRGVLAGGRTHEGEYADPGAVRALLADVVYQSPGRIPLASKGGYRRCILRGISESNNITQKTDVQMYKWPAPRNSALTSILSAVKLRRDGPPRARRTRGSLKMAWNQPNWGWYSRARVVGVGDALSRTINRQGTANSSQGTHFPTDVPGNGAVVRVHSVHAVGADFRRAPAVGDDGKLECQADAVETRRERGVAPRAVGGAEYLVIDAAGLEQPPEVAEDERVDLDVDCARPTTPAFSRAGFARGCGGNVGHASVSENQRHQDTAPIEMWKQHEELLEEIVDVVCGGATAVDVRAVGETHPDGLNSIKFGLAARPWAVAMQGDCLCSGFIMPLVPGPPPIVKIIGASVGSSFLGLEIAEKRHGRAEGALPEERAFGGVIRGLGVLYRLVQRGHQQRIERSSVDRRYGLRLVEGSRRRRPSPGQRVSRLMPYLFARRHRPKESIAVGIERRAISAPIAPRGVDYDWM</sequence>
<organism evidence="3 4">
    <name type="scientific">Mycena maculata</name>
    <dbReference type="NCBI Taxonomy" id="230809"/>
    <lineage>
        <taxon>Eukaryota</taxon>
        <taxon>Fungi</taxon>
        <taxon>Dikarya</taxon>
        <taxon>Basidiomycota</taxon>
        <taxon>Agaricomycotina</taxon>
        <taxon>Agaricomycetes</taxon>
        <taxon>Agaricomycetidae</taxon>
        <taxon>Agaricales</taxon>
        <taxon>Marasmiineae</taxon>
        <taxon>Mycenaceae</taxon>
        <taxon>Mycena</taxon>
    </lineage>
</organism>
<feature type="region of interest" description="Disordered" evidence="1">
    <location>
        <begin position="379"/>
        <end position="429"/>
    </location>
</feature>
<protein>
    <recommendedName>
        <fullName evidence="2">DUF8205 domain-containing protein</fullName>
    </recommendedName>
</protein>
<dbReference type="Pfam" id="PF26632">
    <property type="entry name" value="DUF8205"/>
    <property type="match status" value="1"/>
</dbReference>
<feature type="domain" description="DUF8205" evidence="2">
    <location>
        <begin position="101"/>
        <end position="237"/>
    </location>
</feature>
<dbReference type="InterPro" id="IPR058518">
    <property type="entry name" value="DUF8205"/>
</dbReference>
<evidence type="ECO:0000256" key="1">
    <source>
        <dbReference type="SAM" id="MobiDB-lite"/>
    </source>
</evidence>
<proteinExistence type="predicted"/>
<name>A0AAD7IHS6_9AGAR</name>
<reference evidence="3" key="1">
    <citation type="submission" date="2023-03" db="EMBL/GenBank/DDBJ databases">
        <title>Massive genome expansion in bonnet fungi (Mycena s.s.) driven by repeated elements and novel gene families across ecological guilds.</title>
        <authorList>
            <consortium name="Lawrence Berkeley National Laboratory"/>
            <person name="Harder C.B."/>
            <person name="Miyauchi S."/>
            <person name="Viragh M."/>
            <person name="Kuo A."/>
            <person name="Thoen E."/>
            <person name="Andreopoulos B."/>
            <person name="Lu D."/>
            <person name="Skrede I."/>
            <person name="Drula E."/>
            <person name="Henrissat B."/>
            <person name="Morin E."/>
            <person name="Kohler A."/>
            <person name="Barry K."/>
            <person name="LaButti K."/>
            <person name="Morin E."/>
            <person name="Salamov A."/>
            <person name="Lipzen A."/>
            <person name="Mereny Z."/>
            <person name="Hegedus B."/>
            <person name="Baldrian P."/>
            <person name="Stursova M."/>
            <person name="Weitz H."/>
            <person name="Taylor A."/>
            <person name="Grigoriev I.V."/>
            <person name="Nagy L.G."/>
            <person name="Martin F."/>
            <person name="Kauserud H."/>
        </authorList>
    </citation>
    <scope>NUCLEOTIDE SEQUENCE</scope>
    <source>
        <strain evidence="3">CBHHK188m</strain>
    </source>
</reference>